<organism evidence="1 2">
    <name type="scientific">Faecalibacterium prausnitzii</name>
    <dbReference type="NCBI Taxonomy" id="853"/>
    <lineage>
        <taxon>Bacteria</taxon>
        <taxon>Bacillati</taxon>
        <taxon>Bacillota</taxon>
        <taxon>Clostridia</taxon>
        <taxon>Eubacteriales</taxon>
        <taxon>Oscillospiraceae</taxon>
        <taxon>Faecalibacterium</taxon>
    </lineage>
</organism>
<gene>
    <name evidence="1" type="ORF">DWZ89_08285</name>
</gene>
<evidence type="ECO:0000313" key="1">
    <source>
        <dbReference type="EMBL" id="RGB71024.1"/>
    </source>
</evidence>
<accession>A0A3E2T9G4</accession>
<sequence length="124" mass="14569">MTLLGNLDPALLQNFFGTLRTTEVVVTEERVAHIKERHPEDFTLFEQYGAETVLFPDLLILDEKHAGTVFAVRRLEESNLNVVVRLALETDKNEYKNSVMTFYRLRDRNLKKLLEKNRLLYSRE</sequence>
<dbReference type="AlphaFoldDB" id="A0A3E2T9G4"/>
<dbReference type="EMBL" id="QVEQ01000006">
    <property type="protein sequence ID" value="RGB71024.1"/>
    <property type="molecule type" value="Genomic_DNA"/>
</dbReference>
<comment type="caution">
    <text evidence="1">The sequence shown here is derived from an EMBL/GenBank/DDBJ whole genome shotgun (WGS) entry which is preliminary data.</text>
</comment>
<proteinExistence type="predicted"/>
<dbReference type="Proteomes" id="UP000261140">
    <property type="component" value="Unassembled WGS sequence"/>
</dbReference>
<protein>
    <recommendedName>
        <fullName evidence="3">Phage-Barnase-EndoU-ColicinE5/D-RelE like nuclease 2 domain-containing protein</fullName>
    </recommendedName>
</protein>
<reference evidence="1 2" key="1">
    <citation type="submission" date="2018-08" db="EMBL/GenBank/DDBJ databases">
        <title>A genome reference for cultivated species of the human gut microbiota.</title>
        <authorList>
            <person name="Zou Y."/>
            <person name="Xue W."/>
            <person name="Luo G."/>
        </authorList>
    </citation>
    <scope>NUCLEOTIDE SEQUENCE [LARGE SCALE GENOMIC DNA]</scope>
    <source>
        <strain evidence="1 2">AF36-11AT</strain>
    </source>
</reference>
<evidence type="ECO:0008006" key="3">
    <source>
        <dbReference type="Google" id="ProtNLM"/>
    </source>
</evidence>
<name>A0A3E2T9G4_9FIRM</name>
<evidence type="ECO:0000313" key="2">
    <source>
        <dbReference type="Proteomes" id="UP000261140"/>
    </source>
</evidence>